<dbReference type="PRINTS" id="PR00385">
    <property type="entry name" value="P450"/>
</dbReference>
<dbReference type="FunFam" id="1.10.630.10:FF:000018">
    <property type="entry name" value="Cytochrome P450 monooxygenase"/>
    <property type="match status" value="1"/>
</dbReference>
<evidence type="ECO:0000256" key="7">
    <source>
        <dbReference type="RuleBase" id="RU000461"/>
    </source>
</evidence>
<keyword evidence="4 7" id="KW-0560">Oxidoreductase</keyword>
<dbReference type="AlphaFoldDB" id="D8IWC7"/>
<dbReference type="GO" id="GO:0004497">
    <property type="term" value="F:monooxygenase activity"/>
    <property type="evidence" value="ECO:0007669"/>
    <property type="project" value="UniProtKB-KW"/>
</dbReference>
<dbReference type="GO" id="GO:0020037">
    <property type="term" value="F:heme binding"/>
    <property type="evidence" value="ECO:0007669"/>
    <property type="project" value="InterPro"/>
</dbReference>
<keyword evidence="9" id="KW-1185">Reference proteome</keyword>
<keyword evidence="3 7" id="KW-0479">Metal-binding</keyword>
<dbReference type="InterPro" id="IPR017972">
    <property type="entry name" value="Cyt_P450_CS"/>
</dbReference>
<proteinExistence type="inferred from homology"/>
<evidence type="ECO:0000313" key="9">
    <source>
        <dbReference type="Proteomes" id="UP000000329"/>
    </source>
</evidence>
<reference evidence="8 9" key="1">
    <citation type="submission" date="2010-04" db="EMBL/GenBank/DDBJ databases">
        <title>The genome of Herbaspirillum seropedicae SmR1, an endophytic, nitrogen-fixing, plant-growth promoting beta-Proteobacteria.</title>
        <authorList>
            <person name="Pedrosa F.O."/>
            <person name="Monteiro R.A."/>
            <person name="Wassem R."/>
            <person name="Cruz L.M."/>
            <person name="Ayub R.A."/>
            <person name="Colauto N.B."/>
            <person name="Fernandez M.A."/>
            <person name="Fungaro M.H.P."/>
            <person name="Grisard E.C."/>
            <person name="Hungria M."/>
            <person name="Madeira H.M.F."/>
            <person name="Nodari R.O."/>
            <person name="Osaku C.A."/>
            <person name="Petzl-Erler M.L."/>
            <person name="Terenzi H."/>
            <person name="Vieira L.G.E."/>
            <person name="Almeida M.I.M."/>
            <person name="Alves L.R."/>
            <person name="Arantes O.M.N."/>
            <person name="Balsanelli E."/>
            <person name="Barcellos F.G."/>
            <person name="Baura V.A."/>
            <person name="Binde D.R."/>
            <person name="Campo R.J."/>
            <person name="Chubatsu L.S."/>
            <person name="Chueire L.M.O."/>
            <person name="Ciferri R.R."/>
            <person name="Correa L.C."/>
            <person name="da Conceicao Silva J.L."/>
            <person name="Dabul A.N.G."/>
            <person name="Dambros B.P."/>
            <person name="Faoro H."/>
            <person name="Favetti A."/>
            <person name="Friedermann G."/>
            <person name="Furlaneto M.C."/>
            <person name="Gasques L.S."/>
            <person name="Gimenes C.C.T."/>
            <person name="Gioppo N.M.R."/>
            <person name="Glienke-Blanco C."/>
            <person name="Godoy L.P."/>
            <person name="Guerra M.P."/>
            <person name="Karp S."/>
            <person name="Kava-Cordeiro V."/>
            <person name="Margarido V.P."/>
            <person name="Mathioni S.M."/>
            <person name="Menck-Soares M.A."/>
            <person name="Murace N.K."/>
            <person name="Nicolas M.F."/>
            <person name="Oliveira C.E.C."/>
            <person name="Pagnan N.A.B."/>
            <person name="Pamphile J.A."/>
            <person name="Patussi E.V."/>
            <person name="Pereira L.F.P."/>
            <person name="Pereira-Ferrari L."/>
            <person name="Pinto F.G.S."/>
            <person name="Precoma C."/>
            <person name="Prioli A.J."/>
            <person name="Prioli S.M.A.P."/>
            <person name="Raittz R.T."/>
            <person name="Ramos H.J.O."/>
            <person name="Ribeiro E.M.S.F."/>
            <person name="Rigo L.U."/>
            <person name="Rocha C.L.M.S.C."/>
            <person name="Rocha S.N."/>
            <person name="Santos K."/>
            <person name="Satori D."/>
            <person name="Silva A.G."/>
            <person name="Simao R.C.G."/>
            <person name="Soares M.A.M."/>
            <person name="Souza E.M."/>
            <person name="Steffens M.B.R."/>
            <person name="Steindel M."/>
            <person name="Tadra-Sfeir M.Z."/>
            <person name="Takahashi E.K."/>
            <person name="Torres R.A."/>
            <person name="Valle J.S."/>
            <person name="Vernal J.I."/>
            <person name="Vilas-Boas L.A."/>
            <person name="Watanabe M.A.E."/>
            <person name="Weiss V.A."/>
            <person name="Yates M.A."/>
            <person name="Souza E.M."/>
        </authorList>
    </citation>
    <scope>NUCLEOTIDE SEQUENCE [LARGE SCALE GENOMIC DNA]</scope>
    <source>
        <strain evidence="8 9">SmR1</strain>
    </source>
</reference>
<dbReference type="GO" id="GO:0005506">
    <property type="term" value="F:iron ion binding"/>
    <property type="evidence" value="ECO:0007669"/>
    <property type="project" value="InterPro"/>
</dbReference>
<dbReference type="EMBL" id="CP002039">
    <property type="protein sequence ID" value="ADJ63947.1"/>
    <property type="molecule type" value="Genomic_DNA"/>
</dbReference>
<dbReference type="KEGG" id="hse:Hsero_2448"/>
<organism evidence="8 9">
    <name type="scientific">Herbaspirillum seropedicae (strain SmR1)</name>
    <dbReference type="NCBI Taxonomy" id="757424"/>
    <lineage>
        <taxon>Bacteria</taxon>
        <taxon>Pseudomonadati</taxon>
        <taxon>Pseudomonadota</taxon>
        <taxon>Betaproteobacteria</taxon>
        <taxon>Burkholderiales</taxon>
        <taxon>Oxalobacteraceae</taxon>
        <taxon>Herbaspirillum</taxon>
    </lineage>
</organism>
<dbReference type="InterPro" id="IPR036396">
    <property type="entry name" value="Cyt_P450_sf"/>
</dbReference>
<dbReference type="PANTHER" id="PTHR46696:SF1">
    <property type="entry name" value="CYTOCHROME P450 YJIB-RELATED"/>
    <property type="match status" value="1"/>
</dbReference>
<evidence type="ECO:0000256" key="5">
    <source>
        <dbReference type="ARBA" id="ARBA00023004"/>
    </source>
</evidence>
<dbReference type="Proteomes" id="UP000000329">
    <property type="component" value="Chromosome"/>
</dbReference>
<dbReference type="SUPFAM" id="SSF48264">
    <property type="entry name" value="Cytochrome P450"/>
    <property type="match status" value="1"/>
</dbReference>
<dbReference type="PRINTS" id="PR00359">
    <property type="entry name" value="BP450"/>
</dbReference>
<dbReference type="PROSITE" id="PS00086">
    <property type="entry name" value="CYTOCHROME_P450"/>
    <property type="match status" value="1"/>
</dbReference>
<dbReference type="Pfam" id="PF00067">
    <property type="entry name" value="p450"/>
    <property type="match status" value="1"/>
</dbReference>
<evidence type="ECO:0000256" key="3">
    <source>
        <dbReference type="ARBA" id="ARBA00022723"/>
    </source>
</evidence>
<dbReference type="RefSeq" id="WP_013234426.1">
    <property type="nucleotide sequence ID" value="NC_014323.1"/>
</dbReference>
<dbReference type="Gene3D" id="1.10.630.10">
    <property type="entry name" value="Cytochrome P450"/>
    <property type="match status" value="1"/>
</dbReference>
<evidence type="ECO:0000256" key="4">
    <source>
        <dbReference type="ARBA" id="ARBA00023002"/>
    </source>
</evidence>
<dbReference type="OrthoDB" id="4168525at2"/>
<evidence type="ECO:0000313" key="8">
    <source>
        <dbReference type="EMBL" id="ADJ63947.1"/>
    </source>
</evidence>
<dbReference type="eggNOG" id="COG2124">
    <property type="taxonomic scope" value="Bacteria"/>
</dbReference>
<keyword evidence="6 7" id="KW-0503">Monooxygenase</keyword>
<gene>
    <name evidence="8" type="primary">bioI</name>
    <name evidence="8" type="ordered locus">Hsero_2448</name>
</gene>
<dbReference type="STRING" id="757424.Hsero_2448"/>
<protein>
    <submittedName>
        <fullName evidence="8">Cytochrome P450 monooxygenase protein</fullName>
    </submittedName>
</protein>
<keyword evidence="2 7" id="KW-0349">Heme</keyword>
<evidence type="ECO:0000256" key="1">
    <source>
        <dbReference type="ARBA" id="ARBA00010617"/>
    </source>
</evidence>
<dbReference type="InterPro" id="IPR002397">
    <property type="entry name" value="Cyt_P450_B"/>
</dbReference>
<keyword evidence="5 7" id="KW-0408">Iron</keyword>
<name>D8IWC7_HERSS</name>
<dbReference type="CDD" id="cd20625">
    <property type="entry name" value="CYP164-like"/>
    <property type="match status" value="1"/>
</dbReference>
<evidence type="ECO:0000256" key="2">
    <source>
        <dbReference type="ARBA" id="ARBA00022617"/>
    </source>
</evidence>
<dbReference type="InterPro" id="IPR001128">
    <property type="entry name" value="Cyt_P450"/>
</dbReference>
<dbReference type="HOGENOM" id="CLU_033716_2_0_4"/>
<dbReference type="PANTHER" id="PTHR46696">
    <property type="entry name" value="P450, PUTATIVE (EUROFUNG)-RELATED"/>
    <property type="match status" value="1"/>
</dbReference>
<dbReference type="GO" id="GO:0016705">
    <property type="term" value="F:oxidoreductase activity, acting on paired donors, with incorporation or reduction of molecular oxygen"/>
    <property type="evidence" value="ECO:0007669"/>
    <property type="project" value="InterPro"/>
</dbReference>
<comment type="similarity">
    <text evidence="1 7">Belongs to the cytochrome P450 family.</text>
</comment>
<evidence type="ECO:0000256" key="6">
    <source>
        <dbReference type="ARBA" id="ARBA00023033"/>
    </source>
</evidence>
<dbReference type="GeneID" id="29390126"/>
<sequence length="391" mass="43213">MAVQWSTAHCGGAWVISGHEQVAAALRDPRFSVRRAARWINSGLGGKQADSAAERRFKRLFSRSLLFLDGRAHRRLRGVLNPGFKPAQLALQAPAIEALAQQLIDDILRDPQSPHGFDFISRFARPLPALVIARLMGLPGAVPPAFIDWAADLAAFIGSPTPDAAQTLAAQHAMQALCDFFSSTLEQEQGQALPPHSLLAQLLQARQQGQINQVELLAQCSTLLFAGYETTRNLLGNGLLALLRHPEQWRLLKSEPHWLRSAIREMLRHDSPVQYTGRRLLAPVQLDGQTLARGDLAILHIGLANHDAKRYHQPQDFDIRRDQGMHLSFGQGPHVCLGAALTQMEAEIAFTALMRRLPTLALDTAAPVWQDNPAYRALARLPVVFTRNHHA</sequence>
<accession>D8IWC7</accession>